<evidence type="ECO:0000256" key="1">
    <source>
        <dbReference type="ARBA" id="ARBA00022837"/>
    </source>
</evidence>
<evidence type="ECO:0000313" key="4">
    <source>
        <dbReference type="Proteomes" id="UP000664554"/>
    </source>
</evidence>
<dbReference type="PRINTS" id="PR00313">
    <property type="entry name" value="CABNDNGRPT"/>
</dbReference>
<organism evidence="3 4">
    <name type="scientific">Psychrobacter coccoides</name>
    <dbReference type="NCBI Taxonomy" id="2818440"/>
    <lineage>
        <taxon>Bacteria</taxon>
        <taxon>Pseudomonadati</taxon>
        <taxon>Pseudomonadota</taxon>
        <taxon>Gammaproteobacteria</taxon>
        <taxon>Moraxellales</taxon>
        <taxon>Moraxellaceae</taxon>
        <taxon>Psychrobacter</taxon>
    </lineage>
</organism>
<dbReference type="InterPro" id="IPR006626">
    <property type="entry name" value="PbH1"/>
</dbReference>
<accession>A0ABS3NPR9</accession>
<dbReference type="Pfam" id="PF12708">
    <property type="entry name" value="Pect-lyase_RHGA_epim"/>
    <property type="match status" value="1"/>
</dbReference>
<evidence type="ECO:0000313" key="3">
    <source>
        <dbReference type="EMBL" id="MBO1531412.1"/>
    </source>
</evidence>
<name>A0ABS3NPR9_9GAMM</name>
<feature type="domain" description="Rhamnogalacturonase A/B/Epimerase-like pectate lyase" evidence="2">
    <location>
        <begin position="16"/>
        <end position="202"/>
    </location>
</feature>
<keyword evidence="4" id="KW-1185">Reference proteome</keyword>
<proteinExistence type="predicted"/>
<dbReference type="InterPro" id="IPR011050">
    <property type="entry name" value="Pectin_lyase_fold/virulence"/>
</dbReference>
<dbReference type="Pfam" id="PF00353">
    <property type="entry name" value="HemolysinCabind"/>
    <property type="match status" value="1"/>
</dbReference>
<dbReference type="Gene3D" id="2.160.20.10">
    <property type="entry name" value="Single-stranded right-handed beta-helix, Pectin lyase-like"/>
    <property type="match status" value="1"/>
</dbReference>
<reference evidence="3 4" key="1">
    <citation type="submission" date="2021-03" db="EMBL/GenBank/DDBJ databases">
        <authorList>
            <person name="Shang D.-D."/>
            <person name="Du Z.-J."/>
            <person name="Chen G.-J."/>
        </authorList>
    </citation>
    <scope>NUCLEOTIDE SEQUENCE [LARGE SCALE GENOMIC DNA]</scope>
    <source>
        <strain evidence="3 4">F1192</strain>
    </source>
</reference>
<protein>
    <submittedName>
        <fullName evidence="3">Right-handed parallel beta-helix repeat-containing protein</fullName>
    </submittedName>
</protein>
<dbReference type="EMBL" id="JAGBKM010000016">
    <property type="protein sequence ID" value="MBO1531412.1"/>
    <property type="molecule type" value="Genomic_DNA"/>
</dbReference>
<keyword evidence="1" id="KW-0106">Calcium</keyword>
<sequence length="474" mass="50308">MSTHPSSLVVDVTDGDYGAKGNDRTDDTAAIQKVINFVAKSGGGTVYIPEGDYLIDTTARLRMRSNVTVKMEDDTVLEAIPSDKGTHYVFFIRDVENVNITGGTIIGDRYDHIGTKGEWGMGIGILGSKNTTIENVKIKGFWGDGIYIGASKSKSENVTIYNVVSDNNRRQGLTIVDGNGIEIINSVFKNTNGTRPAAGIDIEPNNDELVTNVDILSSKFLHNESYGMVISERASGVNNEINNILVDGNEIVGNGTDFRINGVTDSKITNNFIDGVGTALSSDGRVLASIVLNDKTSGIEISGNTVVTNGNEVKRADIDDRGQGNKVFSNTVMGTKEKDHLKGGVGDDTLIGAAGDDILVGGVGRETLYGGGGADTFVFSSKLSANNIDTIADFSSKEGDKIGLSKRIFGDLNAKGLKGNWFAAGGERADANTRILQKGDSLYFDADGSGKGFSAVQFAVVNQALTKNDFIIVK</sequence>
<comment type="caution">
    <text evidence="3">The sequence shown here is derived from an EMBL/GenBank/DDBJ whole genome shotgun (WGS) entry which is preliminary data.</text>
</comment>
<gene>
    <name evidence="3" type="ORF">J3492_09340</name>
</gene>
<evidence type="ECO:0000259" key="2">
    <source>
        <dbReference type="Pfam" id="PF12708"/>
    </source>
</evidence>
<dbReference type="RefSeq" id="WP_207991783.1">
    <property type="nucleotide sequence ID" value="NZ_JAGBKM010000016.1"/>
</dbReference>
<dbReference type="InterPro" id="IPR011049">
    <property type="entry name" value="Serralysin-like_metalloprot_C"/>
</dbReference>
<dbReference type="InterPro" id="IPR012334">
    <property type="entry name" value="Pectin_lyas_fold"/>
</dbReference>
<dbReference type="Proteomes" id="UP000664554">
    <property type="component" value="Unassembled WGS sequence"/>
</dbReference>
<dbReference type="SUPFAM" id="SSF51126">
    <property type="entry name" value="Pectin lyase-like"/>
    <property type="match status" value="1"/>
</dbReference>
<dbReference type="InterPro" id="IPR001343">
    <property type="entry name" value="Hemolysn_Ca-bd"/>
</dbReference>
<dbReference type="InterPro" id="IPR024535">
    <property type="entry name" value="RHGA/B-epi-like_pectate_lyase"/>
</dbReference>
<dbReference type="SMART" id="SM00710">
    <property type="entry name" value="PbH1"/>
    <property type="match status" value="7"/>
</dbReference>
<dbReference type="SUPFAM" id="SSF51120">
    <property type="entry name" value="beta-Roll"/>
    <property type="match status" value="1"/>
</dbReference>